<sequence>MISPLWLWPIWLASILLLCLFGGSTALRALLVLLPLLLAASAAVSCLASRRISLRLSSRELAPKRRGVSAELSVKNDSPFPLMQLRCHMTLENRLTGEQFTRLVAVSLPPFSSRQVSLSIGSRHCGQILLSTGRVRAADFFGLISFPVAAKGRAITTVLPNTFPLRLLTGFLNLSLEESEEYDPARAGEDVSEVHQIREYREGDALRQIHWKLTTKYDNLMIREPGRPIKRSLLLLFDLRRPAGSSPHPACFDAAAEAAVSLSQALLDEGIVHTVAWETGDGPIERRTVQNIDDLTMSLPGALSGHGERIPGTEQAGELFLAPEYSRIFAVCVGRPLSPPPGDRRTTVLCCTDRPKGEDDTPSDTLIWFHPKTYPDELGNLIV</sequence>
<dbReference type="RefSeq" id="WP_262399533.1">
    <property type="nucleotide sequence ID" value="NZ_JACRTB010000007.1"/>
</dbReference>
<comment type="caution">
    <text evidence="2">The sequence shown here is derived from an EMBL/GenBank/DDBJ whole genome shotgun (WGS) entry which is preliminary data.</text>
</comment>
<accession>A0ABR7NI37</accession>
<evidence type="ECO:0000313" key="2">
    <source>
        <dbReference type="EMBL" id="MBC8575969.1"/>
    </source>
</evidence>
<name>A0ABR7NI37_9FIRM</name>
<reference evidence="2 3" key="1">
    <citation type="submission" date="2020-08" db="EMBL/GenBank/DDBJ databases">
        <title>Genome public.</title>
        <authorList>
            <person name="Liu C."/>
            <person name="Sun Q."/>
        </authorList>
    </citation>
    <scope>NUCLEOTIDE SEQUENCE [LARGE SCALE GENOMIC DNA]</scope>
    <source>
        <strain evidence="2 3">BX1</strain>
    </source>
</reference>
<keyword evidence="3" id="KW-1185">Reference proteome</keyword>
<dbReference type="EMBL" id="JACRTB010000007">
    <property type="protein sequence ID" value="MBC8575969.1"/>
    <property type="molecule type" value="Genomic_DNA"/>
</dbReference>
<protein>
    <submittedName>
        <fullName evidence="2">DUF58 domain-containing protein</fullName>
    </submittedName>
</protein>
<evidence type="ECO:0000256" key="1">
    <source>
        <dbReference type="SAM" id="Phobius"/>
    </source>
</evidence>
<keyword evidence="1" id="KW-0472">Membrane</keyword>
<proteinExistence type="predicted"/>
<evidence type="ECO:0000313" key="3">
    <source>
        <dbReference type="Proteomes" id="UP000658131"/>
    </source>
</evidence>
<keyword evidence="1" id="KW-0812">Transmembrane</keyword>
<dbReference type="Proteomes" id="UP000658131">
    <property type="component" value="Unassembled WGS sequence"/>
</dbReference>
<feature type="transmembrane region" description="Helical" evidence="1">
    <location>
        <begin position="5"/>
        <end position="23"/>
    </location>
</feature>
<organism evidence="2 3">
    <name type="scientific">Yanshouia hominis</name>
    <dbReference type="NCBI Taxonomy" id="2763673"/>
    <lineage>
        <taxon>Bacteria</taxon>
        <taxon>Bacillati</taxon>
        <taxon>Bacillota</taxon>
        <taxon>Clostridia</taxon>
        <taxon>Eubacteriales</taxon>
        <taxon>Oscillospiraceae</taxon>
        <taxon>Yanshouia</taxon>
    </lineage>
</organism>
<dbReference type="PANTHER" id="PTHR34351">
    <property type="entry name" value="SLR1927 PROTEIN-RELATED"/>
    <property type="match status" value="1"/>
</dbReference>
<gene>
    <name evidence="2" type="ORF">H8717_06015</name>
</gene>
<keyword evidence="1" id="KW-1133">Transmembrane helix</keyword>